<evidence type="ECO:0000256" key="8">
    <source>
        <dbReference type="ARBA" id="ARBA00022605"/>
    </source>
</evidence>
<protein>
    <recommendedName>
        <fullName evidence="18">Branched-chain-amino-acid aminotransferase</fullName>
        <ecNumber evidence="18">2.6.1.42</ecNumber>
    </recommendedName>
</protein>
<dbReference type="PANTHER" id="PTHR11825">
    <property type="entry name" value="SUBGROUP IIII AMINOTRANSFERASE"/>
    <property type="match status" value="1"/>
</dbReference>
<evidence type="ECO:0000256" key="15">
    <source>
        <dbReference type="PIRSR" id="PIRSR006468-1"/>
    </source>
</evidence>
<dbReference type="UniPathway" id="UPA00049">
    <property type="reaction ID" value="UER00062"/>
</dbReference>
<dbReference type="EC" id="2.6.1.42" evidence="18"/>
<dbReference type="PROSITE" id="PS00770">
    <property type="entry name" value="AA_TRANSFER_CLASS_4"/>
    <property type="match status" value="1"/>
</dbReference>
<evidence type="ECO:0000256" key="11">
    <source>
        <dbReference type="ARBA" id="ARBA00023304"/>
    </source>
</evidence>
<organism evidence="19">
    <name type="scientific">uncultured Desulfobacterium sp</name>
    <dbReference type="NCBI Taxonomy" id="201089"/>
    <lineage>
        <taxon>Bacteria</taxon>
        <taxon>Pseudomonadati</taxon>
        <taxon>Thermodesulfobacteriota</taxon>
        <taxon>Desulfobacteria</taxon>
        <taxon>Desulfobacterales</taxon>
        <taxon>Desulfobacteriaceae</taxon>
        <taxon>Desulfobacterium</taxon>
        <taxon>environmental samples</taxon>
    </lineage>
</organism>
<evidence type="ECO:0000256" key="9">
    <source>
        <dbReference type="ARBA" id="ARBA00022679"/>
    </source>
</evidence>
<evidence type="ECO:0000256" key="10">
    <source>
        <dbReference type="ARBA" id="ARBA00022898"/>
    </source>
</evidence>
<gene>
    <name evidence="19" type="primary">ilvK</name>
    <name evidence="19" type="ORF">PITCH_A860003</name>
</gene>
<keyword evidence="9 18" id="KW-0808">Transferase</keyword>
<dbReference type="GO" id="GO:0052655">
    <property type="term" value="F:L-valine-2-oxoglutarate transaminase activity"/>
    <property type="evidence" value="ECO:0007669"/>
    <property type="project" value="RHEA"/>
</dbReference>
<evidence type="ECO:0000256" key="14">
    <source>
        <dbReference type="ARBA" id="ARBA00049229"/>
    </source>
</evidence>
<comment type="catalytic activity">
    <reaction evidence="13 18">
        <text>L-isoleucine + 2-oxoglutarate = (S)-3-methyl-2-oxopentanoate + L-glutamate</text>
        <dbReference type="Rhea" id="RHEA:24801"/>
        <dbReference type="ChEBI" id="CHEBI:16810"/>
        <dbReference type="ChEBI" id="CHEBI:29985"/>
        <dbReference type="ChEBI" id="CHEBI:35146"/>
        <dbReference type="ChEBI" id="CHEBI:58045"/>
        <dbReference type="EC" id="2.6.1.42"/>
    </reaction>
</comment>
<dbReference type="InterPro" id="IPR005786">
    <property type="entry name" value="B_amino_transII"/>
</dbReference>
<keyword evidence="8 18" id="KW-0028">Amino-acid biosynthesis</keyword>
<dbReference type="InterPro" id="IPR001544">
    <property type="entry name" value="Aminotrans_IV"/>
</dbReference>
<evidence type="ECO:0000256" key="18">
    <source>
        <dbReference type="RuleBase" id="RU004517"/>
    </source>
</evidence>
<dbReference type="SUPFAM" id="SSF56752">
    <property type="entry name" value="D-aminoacid aminotransferase-like PLP-dependent enzymes"/>
    <property type="match status" value="1"/>
</dbReference>
<feature type="modified residue" description="N6-(pyridoxal phosphate)lysine" evidence="15">
    <location>
        <position position="197"/>
    </location>
</feature>
<keyword evidence="11 18" id="KW-0100">Branched-chain amino acid biosynthesis</keyword>
<dbReference type="PIRSF" id="PIRSF006468">
    <property type="entry name" value="BCAT1"/>
    <property type="match status" value="1"/>
</dbReference>
<dbReference type="NCBIfam" id="TIGR01123">
    <property type="entry name" value="ilvE_II"/>
    <property type="match status" value="1"/>
</dbReference>
<comment type="catalytic activity">
    <reaction evidence="14 18">
        <text>L-leucine + 2-oxoglutarate = 4-methyl-2-oxopentanoate + L-glutamate</text>
        <dbReference type="Rhea" id="RHEA:18321"/>
        <dbReference type="ChEBI" id="CHEBI:16810"/>
        <dbReference type="ChEBI" id="CHEBI:17865"/>
        <dbReference type="ChEBI" id="CHEBI:29985"/>
        <dbReference type="ChEBI" id="CHEBI:57427"/>
        <dbReference type="EC" id="2.6.1.42"/>
    </reaction>
</comment>
<comment type="similarity">
    <text evidence="6 16">Belongs to the class-IV pyridoxal-phosphate-dependent aminotransferase family.</text>
</comment>
<reference evidence="19" key="1">
    <citation type="submission" date="2018-01" db="EMBL/GenBank/DDBJ databases">
        <authorList>
            <person name="Regsiter A."/>
            <person name="William W."/>
        </authorList>
    </citation>
    <scope>NUCLEOTIDE SEQUENCE</scope>
    <source>
        <strain evidence="19">TRIP AH-1</strain>
    </source>
</reference>
<comment type="cofactor">
    <cofactor evidence="1 17">
        <name>pyridoxal 5'-phosphate</name>
        <dbReference type="ChEBI" id="CHEBI:597326"/>
    </cofactor>
</comment>
<evidence type="ECO:0000256" key="2">
    <source>
        <dbReference type="ARBA" id="ARBA00003109"/>
    </source>
</evidence>
<keyword evidence="7 18" id="KW-0032">Aminotransferase</keyword>
<dbReference type="GO" id="GO:0052656">
    <property type="term" value="F:L-isoleucine-2-oxoglutarate transaminase activity"/>
    <property type="evidence" value="ECO:0007669"/>
    <property type="project" value="RHEA"/>
</dbReference>
<evidence type="ECO:0000256" key="4">
    <source>
        <dbReference type="ARBA" id="ARBA00004931"/>
    </source>
</evidence>
<dbReference type="NCBIfam" id="NF009897">
    <property type="entry name" value="PRK13357.1"/>
    <property type="match status" value="1"/>
</dbReference>
<dbReference type="InterPro" id="IPR043132">
    <property type="entry name" value="BCAT-like_C"/>
</dbReference>
<dbReference type="GO" id="GO:0052654">
    <property type="term" value="F:L-leucine-2-oxoglutarate transaminase activity"/>
    <property type="evidence" value="ECO:0007669"/>
    <property type="project" value="RHEA"/>
</dbReference>
<dbReference type="Gene3D" id="3.30.470.10">
    <property type="match status" value="1"/>
</dbReference>
<dbReference type="GO" id="GO:0009098">
    <property type="term" value="P:L-leucine biosynthetic process"/>
    <property type="evidence" value="ECO:0007669"/>
    <property type="project" value="UniProtKB-UniPathway"/>
</dbReference>
<evidence type="ECO:0000256" key="17">
    <source>
        <dbReference type="RuleBase" id="RU004516"/>
    </source>
</evidence>
<evidence type="ECO:0000256" key="1">
    <source>
        <dbReference type="ARBA" id="ARBA00001933"/>
    </source>
</evidence>
<comment type="function">
    <text evidence="2">Acts on leucine, isoleucine and valine.</text>
</comment>
<evidence type="ECO:0000256" key="12">
    <source>
        <dbReference type="ARBA" id="ARBA00048212"/>
    </source>
</evidence>
<evidence type="ECO:0000313" key="19">
    <source>
        <dbReference type="EMBL" id="SPD76232.1"/>
    </source>
</evidence>
<dbReference type="UniPathway" id="UPA00048">
    <property type="reaction ID" value="UER00073"/>
</dbReference>
<evidence type="ECO:0000256" key="16">
    <source>
        <dbReference type="RuleBase" id="RU004106"/>
    </source>
</evidence>
<evidence type="ECO:0000256" key="13">
    <source>
        <dbReference type="ARBA" id="ARBA00048798"/>
    </source>
</evidence>
<name>A0A445N3D8_9BACT</name>
<proteinExistence type="inferred from homology"/>
<comment type="pathway">
    <text evidence="5">Amino-acid biosynthesis; L-leucine biosynthesis; L-leucine from 3-methyl-2-oxobutanoate: step 4/4.</text>
</comment>
<accession>A0A445N3D8</accession>
<keyword evidence="10 17" id="KW-0663">Pyridoxal phosphate</keyword>
<dbReference type="AlphaFoldDB" id="A0A445N3D8"/>
<dbReference type="Pfam" id="PF01063">
    <property type="entry name" value="Aminotran_4"/>
    <property type="match status" value="1"/>
</dbReference>
<comment type="pathway">
    <text evidence="3">Amino-acid biosynthesis; L-isoleucine biosynthesis; L-isoleucine from 2-oxobutanoate: step 4/4.</text>
</comment>
<sequence length="357" mass="39485">MEISIVKAGPDQLKPKPADESNLGFGDIFTDHMFLMNYESAKGWFNPRVEPYSKISIEPAAMAIHYGQEIFEGLKAYHGDNGGISLFRPRDNYDRFNRSARRMCMPEVDIDLAITGTAELILLDREWIPKSPGTSLYIRPTMIATEPHLGVRPAKEYLFFVIIGPVGAYYKEGLNPVKIYVEDFYVRAARGGTGEAKTAGNYAASLFAAEEAKAKGFTQVLWLDAAEHKYVEEVGTMNMFFVIDDTVITSPLGGSVLAGITRDSAIQLVRDWGMKFEERALSIDEVISAAQDGRLKEAFGTGTAAVISPVGQITYKGKDHIVAGGKMGEISQRLYDEITAIQYGKKKDPHGWVIHID</sequence>
<dbReference type="InterPro" id="IPR018300">
    <property type="entry name" value="Aminotrans_IV_CS"/>
</dbReference>
<dbReference type="PANTHER" id="PTHR11825:SF44">
    <property type="entry name" value="BRANCHED-CHAIN-AMINO-ACID AMINOTRANSFERASE"/>
    <property type="match status" value="1"/>
</dbReference>
<dbReference type="Gene3D" id="3.20.10.10">
    <property type="entry name" value="D-amino Acid Aminotransferase, subunit A, domain 2"/>
    <property type="match status" value="1"/>
</dbReference>
<dbReference type="InterPro" id="IPR033939">
    <property type="entry name" value="BCAT_family"/>
</dbReference>
<dbReference type="UniPathway" id="UPA00047">
    <property type="reaction ID" value="UER00058"/>
</dbReference>
<comment type="pathway">
    <text evidence="4">Amino-acid biosynthesis; L-valine biosynthesis; L-valine from pyruvate: step 4/4.</text>
</comment>
<evidence type="ECO:0000256" key="7">
    <source>
        <dbReference type="ARBA" id="ARBA00022576"/>
    </source>
</evidence>
<evidence type="ECO:0000256" key="5">
    <source>
        <dbReference type="ARBA" id="ARBA00005072"/>
    </source>
</evidence>
<dbReference type="InterPro" id="IPR043131">
    <property type="entry name" value="BCAT-like_N"/>
</dbReference>
<comment type="catalytic activity">
    <reaction evidence="12 18">
        <text>L-valine + 2-oxoglutarate = 3-methyl-2-oxobutanoate + L-glutamate</text>
        <dbReference type="Rhea" id="RHEA:24813"/>
        <dbReference type="ChEBI" id="CHEBI:11851"/>
        <dbReference type="ChEBI" id="CHEBI:16810"/>
        <dbReference type="ChEBI" id="CHEBI:29985"/>
        <dbReference type="ChEBI" id="CHEBI:57762"/>
        <dbReference type="EC" id="2.6.1.42"/>
    </reaction>
</comment>
<evidence type="ECO:0000256" key="6">
    <source>
        <dbReference type="ARBA" id="ARBA00009320"/>
    </source>
</evidence>
<dbReference type="InterPro" id="IPR036038">
    <property type="entry name" value="Aminotransferase-like"/>
</dbReference>
<dbReference type="CDD" id="cd01557">
    <property type="entry name" value="BCAT_beta_family"/>
    <property type="match status" value="1"/>
</dbReference>
<evidence type="ECO:0000256" key="3">
    <source>
        <dbReference type="ARBA" id="ARBA00004824"/>
    </source>
</evidence>
<dbReference type="EMBL" id="OJIN01000232">
    <property type="protein sequence ID" value="SPD76232.1"/>
    <property type="molecule type" value="Genomic_DNA"/>
</dbReference>
<dbReference type="GO" id="GO:0009099">
    <property type="term" value="P:L-valine biosynthetic process"/>
    <property type="evidence" value="ECO:0007669"/>
    <property type="project" value="UniProtKB-UniPathway"/>
</dbReference>
<dbReference type="GO" id="GO:0009097">
    <property type="term" value="P:isoleucine biosynthetic process"/>
    <property type="evidence" value="ECO:0007669"/>
    <property type="project" value="UniProtKB-UniPathway"/>
</dbReference>